<feature type="domain" description="CopC" evidence="7">
    <location>
        <begin position="27"/>
        <end position="120"/>
    </location>
</feature>
<dbReference type="InterPro" id="IPR032694">
    <property type="entry name" value="CopC/D"/>
</dbReference>
<evidence type="ECO:0000313" key="9">
    <source>
        <dbReference type="Proteomes" id="UP000399805"/>
    </source>
</evidence>
<gene>
    <name evidence="8" type="ORF">AA23TX_03646</name>
</gene>
<dbReference type="Proteomes" id="UP000399805">
    <property type="component" value="Unassembled WGS sequence"/>
</dbReference>
<sequence length="182" mass="18146">MIPRRAFGAVLAALTGLVVLAGPASAHTELESSSPAEGATLAAAPTEVRLTFGEPVTLPPEAVKITGRDGTAWTVGTPAVAGAVVTAPVTPAGPAQAYTLTWKVIAEDGDNLTGTVHFTLAAAVSSAAAPTTSVPEQAQAPTAPTAVDTSGIPGWIWVVVGVVGLLAVIVVGLRQLRGRGKD</sequence>
<dbReference type="GO" id="GO:0005507">
    <property type="term" value="F:copper ion binding"/>
    <property type="evidence" value="ECO:0007669"/>
    <property type="project" value="InterPro"/>
</dbReference>
<dbReference type="PANTHER" id="PTHR34820">
    <property type="entry name" value="INNER MEMBRANE PROTEIN YEBZ"/>
    <property type="match status" value="1"/>
</dbReference>
<keyword evidence="9" id="KW-1185">Reference proteome</keyword>
<organism evidence="8 9">
    <name type="scientific">Amycolatopsis camponoti</name>
    <dbReference type="NCBI Taxonomy" id="2606593"/>
    <lineage>
        <taxon>Bacteria</taxon>
        <taxon>Bacillati</taxon>
        <taxon>Actinomycetota</taxon>
        <taxon>Actinomycetes</taxon>
        <taxon>Pseudonocardiales</taxon>
        <taxon>Pseudonocardiaceae</taxon>
        <taxon>Amycolatopsis</taxon>
    </lineage>
</organism>
<evidence type="ECO:0000256" key="3">
    <source>
        <dbReference type="ARBA" id="ARBA00022729"/>
    </source>
</evidence>
<keyword evidence="4" id="KW-0186">Copper</keyword>
<dbReference type="AlphaFoldDB" id="A0A6I8LSL1"/>
<protein>
    <recommendedName>
        <fullName evidence="7">CopC domain-containing protein</fullName>
    </recommendedName>
</protein>
<reference evidence="8 9" key="1">
    <citation type="submission" date="2019-09" db="EMBL/GenBank/DDBJ databases">
        <authorList>
            <person name="Leyn A S."/>
        </authorList>
    </citation>
    <scope>NUCLEOTIDE SEQUENCE [LARGE SCALE GENOMIC DNA]</scope>
    <source>
        <strain evidence="8">AA231_1</strain>
    </source>
</reference>
<dbReference type="InterPro" id="IPR014756">
    <property type="entry name" value="Ig_E-set"/>
</dbReference>
<dbReference type="Gene3D" id="2.60.40.1220">
    <property type="match status" value="1"/>
</dbReference>
<proteinExistence type="predicted"/>
<feature type="signal peptide" evidence="6">
    <location>
        <begin position="1"/>
        <end position="26"/>
    </location>
</feature>
<name>A0A6I8LSL1_9PSEU</name>
<dbReference type="RefSeq" id="WP_155543596.1">
    <property type="nucleotide sequence ID" value="NZ_CABVGP010000001.1"/>
</dbReference>
<evidence type="ECO:0000256" key="5">
    <source>
        <dbReference type="SAM" id="Phobius"/>
    </source>
</evidence>
<dbReference type="InterPro" id="IPR014755">
    <property type="entry name" value="Cu-Rt/internalin_Ig-like"/>
</dbReference>
<evidence type="ECO:0000313" key="8">
    <source>
        <dbReference type="EMBL" id="VVJ18625.1"/>
    </source>
</evidence>
<dbReference type="SUPFAM" id="SSF81296">
    <property type="entry name" value="E set domains"/>
    <property type="match status" value="1"/>
</dbReference>
<dbReference type="GO" id="GO:0042597">
    <property type="term" value="C:periplasmic space"/>
    <property type="evidence" value="ECO:0007669"/>
    <property type="project" value="InterPro"/>
</dbReference>
<evidence type="ECO:0000256" key="4">
    <source>
        <dbReference type="ARBA" id="ARBA00023008"/>
    </source>
</evidence>
<keyword evidence="2" id="KW-0479">Metal-binding</keyword>
<comment type="subcellular location">
    <subcellularLocation>
        <location evidence="1">Cell envelope</location>
    </subcellularLocation>
</comment>
<keyword evidence="5" id="KW-0472">Membrane</keyword>
<dbReference type="GO" id="GO:0006825">
    <property type="term" value="P:copper ion transport"/>
    <property type="evidence" value="ECO:0007669"/>
    <property type="project" value="InterPro"/>
</dbReference>
<dbReference type="EMBL" id="CABVGP010000001">
    <property type="protein sequence ID" value="VVJ18625.1"/>
    <property type="molecule type" value="Genomic_DNA"/>
</dbReference>
<feature type="chain" id="PRO_5026080840" description="CopC domain-containing protein" evidence="6">
    <location>
        <begin position="27"/>
        <end position="182"/>
    </location>
</feature>
<evidence type="ECO:0000259" key="7">
    <source>
        <dbReference type="Pfam" id="PF04234"/>
    </source>
</evidence>
<dbReference type="InterPro" id="IPR007348">
    <property type="entry name" value="CopC_dom"/>
</dbReference>
<dbReference type="GO" id="GO:0046688">
    <property type="term" value="P:response to copper ion"/>
    <property type="evidence" value="ECO:0007669"/>
    <property type="project" value="InterPro"/>
</dbReference>
<evidence type="ECO:0000256" key="2">
    <source>
        <dbReference type="ARBA" id="ARBA00022723"/>
    </source>
</evidence>
<dbReference type="PANTHER" id="PTHR34820:SF4">
    <property type="entry name" value="INNER MEMBRANE PROTEIN YEBZ"/>
    <property type="match status" value="1"/>
</dbReference>
<keyword evidence="5" id="KW-1133">Transmembrane helix</keyword>
<keyword evidence="3 6" id="KW-0732">Signal</keyword>
<keyword evidence="5" id="KW-0812">Transmembrane</keyword>
<feature type="transmembrane region" description="Helical" evidence="5">
    <location>
        <begin position="154"/>
        <end position="173"/>
    </location>
</feature>
<dbReference type="GO" id="GO:0005886">
    <property type="term" value="C:plasma membrane"/>
    <property type="evidence" value="ECO:0007669"/>
    <property type="project" value="TreeGrafter"/>
</dbReference>
<evidence type="ECO:0000256" key="6">
    <source>
        <dbReference type="SAM" id="SignalP"/>
    </source>
</evidence>
<evidence type="ECO:0000256" key="1">
    <source>
        <dbReference type="ARBA" id="ARBA00004196"/>
    </source>
</evidence>
<dbReference type="GO" id="GO:0030313">
    <property type="term" value="C:cell envelope"/>
    <property type="evidence" value="ECO:0007669"/>
    <property type="project" value="UniProtKB-SubCell"/>
</dbReference>
<dbReference type="Pfam" id="PF04234">
    <property type="entry name" value="CopC"/>
    <property type="match status" value="1"/>
</dbReference>
<accession>A0A6I8LSL1</accession>